<dbReference type="NCBIfam" id="NF037959">
    <property type="entry name" value="MFS_SpdSyn"/>
    <property type="match status" value="1"/>
</dbReference>
<dbReference type="RefSeq" id="WP_284208431.1">
    <property type="nucleotide sequence ID" value="NZ_BSSU01000012.1"/>
</dbReference>
<evidence type="ECO:0000313" key="2">
    <source>
        <dbReference type="EMBL" id="GLX83035.1"/>
    </source>
</evidence>
<feature type="transmembrane region" description="Helical" evidence="1">
    <location>
        <begin position="71"/>
        <end position="93"/>
    </location>
</feature>
<keyword evidence="1" id="KW-1133">Transmembrane helix</keyword>
<accession>A0ABQ6H8H0</accession>
<feature type="transmembrane region" description="Helical" evidence="1">
    <location>
        <begin position="105"/>
        <end position="125"/>
    </location>
</feature>
<organism evidence="2 3">
    <name type="scientific">Thalassotalea eurytherma</name>
    <dbReference type="NCBI Taxonomy" id="1144278"/>
    <lineage>
        <taxon>Bacteria</taxon>
        <taxon>Pseudomonadati</taxon>
        <taxon>Pseudomonadota</taxon>
        <taxon>Gammaproteobacteria</taxon>
        <taxon>Alteromonadales</taxon>
        <taxon>Colwelliaceae</taxon>
        <taxon>Thalassotalea</taxon>
    </lineage>
</organism>
<proteinExistence type="predicted"/>
<dbReference type="SUPFAM" id="SSF103473">
    <property type="entry name" value="MFS general substrate transporter"/>
    <property type="match status" value="1"/>
</dbReference>
<keyword evidence="1" id="KW-0812">Transmembrane</keyword>
<feature type="transmembrane region" description="Helical" evidence="1">
    <location>
        <begin position="176"/>
        <end position="197"/>
    </location>
</feature>
<dbReference type="EMBL" id="BSSU01000012">
    <property type="protein sequence ID" value="GLX83035.1"/>
    <property type="molecule type" value="Genomic_DNA"/>
</dbReference>
<comment type="caution">
    <text evidence="2">The sequence shown here is derived from an EMBL/GenBank/DDBJ whole genome shotgun (WGS) entry which is preliminary data.</text>
</comment>
<evidence type="ECO:0008006" key="4">
    <source>
        <dbReference type="Google" id="ProtNLM"/>
    </source>
</evidence>
<evidence type="ECO:0000256" key="1">
    <source>
        <dbReference type="SAM" id="Phobius"/>
    </source>
</evidence>
<dbReference type="Proteomes" id="UP001157133">
    <property type="component" value="Unassembled WGS sequence"/>
</dbReference>
<dbReference type="InterPro" id="IPR036259">
    <property type="entry name" value="MFS_trans_sf"/>
</dbReference>
<feature type="transmembrane region" description="Helical" evidence="1">
    <location>
        <begin position="146"/>
        <end position="170"/>
    </location>
</feature>
<sequence length="209" mass="22960">MWQNLFIYLLAFSSGFAIMGIELLGGRILAPYFGSSIHIWGSIIAVFLLSLSLGYLIGGKFSTHLPTLKKYGLLFFFSGLTVTPIALFATPILELIFVNIEDTRYGSLVASVALFFIPTVILGMISPYSIRLLITDKEKSGQVAGVLYFVSTIGSALGTLMTSFYLVLWFEVNTIILFYCFLLMALGITSIILNHVFTASSKHQVRASA</sequence>
<keyword evidence="1" id="KW-0472">Membrane</keyword>
<name>A0ABQ6H8H0_9GAMM</name>
<reference evidence="2 3" key="1">
    <citation type="submission" date="2023-03" db="EMBL/GenBank/DDBJ databases">
        <title>Draft genome sequence of Thalassotalea eurytherma JCM 18482T.</title>
        <authorList>
            <person name="Sawabe T."/>
        </authorList>
    </citation>
    <scope>NUCLEOTIDE SEQUENCE [LARGE SCALE GENOMIC DNA]</scope>
    <source>
        <strain evidence="2 3">JCM 18482</strain>
    </source>
</reference>
<evidence type="ECO:0000313" key="3">
    <source>
        <dbReference type="Proteomes" id="UP001157133"/>
    </source>
</evidence>
<feature type="transmembrane region" description="Helical" evidence="1">
    <location>
        <begin position="37"/>
        <end position="59"/>
    </location>
</feature>
<feature type="transmembrane region" description="Helical" evidence="1">
    <location>
        <begin position="5"/>
        <end position="25"/>
    </location>
</feature>
<protein>
    <recommendedName>
        <fullName evidence="4">Glycosyl transferase</fullName>
    </recommendedName>
</protein>
<keyword evidence="3" id="KW-1185">Reference proteome</keyword>
<gene>
    <name evidence="2" type="ORF">theurythT_24870</name>
</gene>